<evidence type="ECO:0000313" key="1">
    <source>
        <dbReference type="EMBL" id="RXN32874.1"/>
    </source>
</evidence>
<dbReference type="PANTHER" id="PTHR33244">
    <property type="entry name" value="INTEGRASE CATALYTIC DOMAIN-CONTAINING PROTEIN-RELATED"/>
    <property type="match status" value="1"/>
</dbReference>
<evidence type="ECO:0000313" key="2">
    <source>
        <dbReference type="Proteomes" id="UP000290572"/>
    </source>
</evidence>
<proteinExistence type="predicted"/>
<reference evidence="1 2" key="1">
    <citation type="submission" date="2018-03" db="EMBL/GenBank/DDBJ databases">
        <title>Draft genome sequence of Rohu Carp (Labeo rohita).</title>
        <authorList>
            <person name="Das P."/>
            <person name="Kushwaha B."/>
            <person name="Joshi C.G."/>
            <person name="Kumar D."/>
            <person name="Nagpure N.S."/>
            <person name="Sahoo L."/>
            <person name="Das S.P."/>
            <person name="Bit A."/>
            <person name="Patnaik S."/>
            <person name="Meher P.K."/>
            <person name="Jayasankar P."/>
            <person name="Koringa P.G."/>
            <person name="Patel N.V."/>
            <person name="Hinsu A.T."/>
            <person name="Kumar R."/>
            <person name="Pandey M."/>
            <person name="Agarwal S."/>
            <person name="Srivastava S."/>
            <person name="Singh M."/>
            <person name="Iquebal M.A."/>
            <person name="Jaiswal S."/>
            <person name="Angadi U.B."/>
            <person name="Kumar N."/>
            <person name="Raza M."/>
            <person name="Shah T.M."/>
            <person name="Rai A."/>
            <person name="Jena J.K."/>
        </authorList>
    </citation>
    <scope>NUCLEOTIDE SEQUENCE [LARGE SCALE GENOMIC DNA]</scope>
    <source>
        <strain evidence="1">DASCIFA01</strain>
        <tissue evidence="1">Testis</tissue>
    </source>
</reference>
<organism evidence="1 2">
    <name type="scientific">Labeo rohita</name>
    <name type="common">Indian major carp</name>
    <name type="synonym">Cyprinus rohita</name>
    <dbReference type="NCBI Taxonomy" id="84645"/>
    <lineage>
        <taxon>Eukaryota</taxon>
        <taxon>Metazoa</taxon>
        <taxon>Chordata</taxon>
        <taxon>Craniata</taxon>
        <taxon>Vertebrata</taxon>
        <taxon>Euteleostomi</taxon>
        <taxon>Actinopterygii</taxon>
        <taxon>Neopterygii</taxon>
        <taxon>Teleostei</taxon>
        <taxon>Ostariophysi</taxon>
        <taxon>Cypriniformes</taxon>
        <taxon>Cyprinidae</taxon>
        <taxon>Labeoninae</taxon>
        <taxon>Labeonini</taxon>
        <taxon>Labeo</taxon>
    </lineage>
</organism>
<keyword evidence="2" id="KW-1185">Reference proteome</keyword>
<accession>A0A498NMD5</accession>
<comment type="caution">
    <text evidence="1">The sequence shown here is derived from an EMBL/GenBank/DDBJ whole genome shotgun (WGS) entry which is preliminary data.</text>
</comment>
<dbReference type="EMBL" id="QBIY01011326">
    <property type="protein sequence ID" value="RXN32874.1"/>
    <property type="molecule type" value="Genomic_DNA"/>
</dbReference>
<name>A0A498NMD5_LABRO</name>
<sequence length="126" mass="14411">MDPHLALLSLRNTPVTGLGYSPPELLMGRVLRSTLPIASGALKPKHPKDVKKRLVRQQQRQTHYYNQHAKPLSVIQPGSVVRVETSQGLKPTVVTEKRPEPRSYNIVTDCGQTYRRNRRHLRKMKI</sequence>
<dbReference type="PANTHER" id="PTHR33244:SF3">
    <property type="entry name" value="PEPTIDASE A2 DOMAIN-CONTAINING PROTEIN"/>
    <property type="match status" value="1"/>
</dbReference>
<gene>
    <name evidence="1" type="ORF">ROHU_004458</name>
</gene>
<dbReference type="Proteomes" id="UP000290572">
    <property type="component" value="Unassembled WGS sequence"/>
</dbReference>
<dbReference type="STRING" id="84645.A0A498NMD5"/>
<protein>
    <submittedName>
        <fullName evidence="1">Transposon Ty3-G Gag-Pol poly</fullName>
    </submittedName>
</protein>
<dbReference type="AlphaFoldDB" id="A0A498NMD5"/>